<dbReference type="OrthoDB" id="9763654at2"/>
<dbReference type="EMBL" id="VDUX01000003">
    <property type="protein sequence ID" value="TXL61578.1"/>
    <property type="molecule type" value="Genomic_DNA"/>
</dbReference>
<keyword evidence="1 5" id="KW-1003">Cell membrane</keyword>
<reference evidence="7 8" key="1">
    <citation type="submission" date="2019-06" db="EMBL/GenBank/DDBJ databases">
        <title>Aeromicrobium sp. nov., isolated from a maize field.</title>
        <authorList>
            <person name="Lin S.-Y."/>
            <person name="Tsai C.-F."/>
            <person name="Young C.-C."/>
        </authorList>
    </citation>
    <scope>NUCLEOTIDE SEQUENCE [LARGE SCALE GENOMIC DNA]</scope>
    <source>
        <strain evidence="7 8">CC-CFT486</strain>
    </source>
</reference>
<feature type="transmembrane region" description="Helical" evidence="5">
    <location>
        <begin position="35"/>
        <end position="56"/>
    </location>
</feature>
<evidence type="ECO:0000256" key="1">
    <source>
        <dbReference type="ARBA" id="ARBA00022475"/>
    </source>
</evidence>
<proteinExistence type="inferred from homology"/>
<evidence type="ECO:0000256" key="2">
    <source>
        <dbReference type="ARBA" id="ARBA00022692"/>
    </source>
</evidence>
<comment type="caution">
    <text evidence="5">Lacks conserved residue(s) required for the propagation of feature annotation.</text>
</comment>
<dbReference type="InterPro" id="IPR005372">
    <property type="entry name" value="UPF0182"/>
</dbReference>
<comment type="caution">
    <text evidence="7">The sequence shown here is derived from an EMBL/GenBank/DDBJ whole genome shotgun (WGS) entry which is preliminary data.</text>
</comment>
<evidence type="ECO:0000313" key="7">
    <source>
        <dbReference type="EMBL" id="TXL61578.1"/>
    </source>
</evidence>
<keyword evidence="2 5" id="KW-0812">Transmembrane</keyword>
<dbReference type="GO" id="GO:0005576">
    <property type="term" value="C:extracellular region"/>
    <property type="evidence" value="ECO:0007669"/>
    <property type="project" value="TreeGrafter"/>
</dbReference>
<dbReference type="HAMAP" id="MF_01600">
    <property type="entry name" value="UPF0182"/>
    <property type="match status" value="1"/>
</dbReference>
<keyword evidence="8" id="KW-1185">Reference proteome</keyword>
<dbReference type="AlphaFoldDB" id="A0A5C8NJX8"/>
<feature type="transmembrane region" description="Helical" evidence="5">
    <location>
        <begin position="183"/>
        <end position="200"/>
    </location>
</feature>
<keyword evidence="4 5" id="KW-0472">Membrane</keyword>
<name>A0A5C8NJX8_9ACTN</name>
<evidence type="ECO:0000256" key="5">
    <source>
        <dbReference type="HAMAP-Rule" id="MF_01600"/>
    </source>
</evidence>
<protein>
    <recommendedName>
        <fullName evidence="5">UPF0182 protein FHP06_08450</fullName>
    </recommendedName>
</protein>
<dbReference type="PANTHER" id="PTHR39344">
    <property type="entry name" value="UPF0182 PROTEIN SLL1060"/>
    <property type="match status" value="1"/>
</dbReference>
<comment type="subcellular location">
    <subcellularLocation>
        <location evidence="5">Cell membrane</location>
        <topology evidence="5">Multi-pass membrane protein</topology>
    </subcellularLocation>
</comment>
<organism evidence="7 8">
    <name type="scientific">Aeromicrobium terrae</name>
    <dbReference type="NCBI Taxonomy" id="2498846"/>
    <lineage>
        <taxon>Bacteria</taxon>
        <taxon>Bacillati</taxon>
        <taxon>Actinomycetota</taxon>
        <taxon>Actinomycetes</taxon>
        <taxon>Propionibacteriales</taxon>
        <taxon>Nocardioidaceae</taxon>
        <taxon>Aeromicrobium</taxon>
    </lineage>
</organism>
<dbReference type="GO" id="GO:0005886">
    <property type="term" value="C:plasma membrane"/>
    <property type="evidence" value="ECO:0007669"/>
    <property type="project" value="UniProtKB-SubCell"/>
</dbReference>
<comment type="similarity">
    <text evidence="5">Belongs to the UPF0182 family.</text>
</comment>
<feature type="transmembrane region" description="Helical" evidence="5">
    <location>
        <begin position="140"/>
        <end position="163"/>
    </location>
</feature>
<keyword evidence="3 5" id="KW-1133">Transmembrane helix</keyword>
<sequence length="931" mass="102548">MFLGSIFTSVWTDRLWFKSVDYSGVFTTVLVTRTVLFVVMGVLFGAFVVGNVYLAWRLRPSGLPARNDDPAARYRQTLGPIIRPVLIVLGVVLTAFAGSVAASHWDTYQMWAHGTSFGQKDPQFHKDIGFYVFDYPWLRFLTSFSFAMIVIAVLATVFMHYVFGGIRFAGRGPSFTRAAQVHLSILIGIGVLLRALSYWLDRFGLAVGSSSLFDGIGYTDAHARIPARNILIGIAIVCALLLFAAAVIRSWVLPAISLGLLLLTSILIGGIWPFVMQSFQVKPSEPDKEGPYIARNIEATRDAYGVADTKVEQYTAKTSLTPSELTKSAESRVSTRLLDPTLIAPAFEQLQQVRGYYTVQDTLDVDRYKLDGTNQPQDIIIAAREINLDGLQDSQRNWANDHTVYTHGYGVIAARGNKRGSQGEPVWVEKDIPPVGDLKLTTPPRIYFGEKTPSYSIVGQPKGKAPVEVDIPRGGESGDDPKANATQNTYDGKGGVPIGNVFNKLLYTFKFAEPNIFLSSRVNSSSKILYDRQPRDRVKKVAPWLTVDGDTYPAVVDGRVVWIVDAYTTSNSYPYSQHSSLREATDDTLTQGQSQAALPTDQVNYMRNSVKAVVDAYDGTVKLYQWDTKDPVLKTWMKVFPDVVTPKSEIKQSLMEHLRYPVDLFKVQRYILREYHVTDAQTFYEGGERWKVPEDPAGSSSSLQPPYYLTVARPGETDPKFSLTTVYLPNSRQNLASFVSVNSEATSSDYGTMQILQLPSDTQLDGPSQIANRFSSDKGVTQALLQFRQSDAQVLNGNLLTLPVGDGLLYVQPVYIRRSAAEGTYPVLQFVAATFGEDVGFGQTLDEALRVALGLEPGSAPTDDSGAAPPPSSGDDTGDSKAKTTSQYLADASKAYNDAQDALKKGDLATYQSKINQMNDLIEKAQDALKK</sequence>
<dbReference type="Proteomes" id="UP000321571">
    <property type="component" value="Unassembled WGS sequence"/>
</dbReference>
<dbReference type="PANTHER" id="PTHR39344:SF1">
    <property type="entry name" value="UPF0182 PROTEIN SLL1060"/>
    <property type="match status" value="1"/>
</dbReference>
<evidence type="ECO:0000256" key="3">
    <source>
        <dbReference type="ARBA" id="ARBA00022989"/>
    </source>
</evidence>
<gene>
    <name evidence="7" type="ORF">FHP06_08450</name>
</gene>
<feature type="transmembrane region" description="Helical" evidence="5">
    <location>
        <begin position="255"/>
        <end position="275"/>
    </location>
</feature>
<dbReference type="Pfam" id="PF03699">
    <property type="entry name" value="UPF0182"/>
    <property type="match status" value="1"/>
</dbReference>
<evidence type="ECO:0000256" key="4">
    <source>
        <dbReference type="ARBA" id="ARBA00023136"/>
    </source>
</evidence>
<feature type="transmembrane region" description="Helical" evidence="5">
    <location>
        <begin position="81"/>
        <end position="102"/>
    </location>
</feature>
<feature type="region of interest" description="Disordered" evidence="6">
    <location>
        <begin position="855"/>
        <end position="886"/>
    </location>
</feature>
<evidence type="ECO:0000313" key="8">
    <source>
        <dbReference type="Proteomes" id="UP000321571"/>
    </source>
</evidence>
<accession>A0A5C8NJX8</accession>
<feature type="transmembrane region" description="Helical" evidence="5">
    <location>
        <begin position="230"/>
        <end position="248"/>
    </location>
</feature>
<evidence type="ECO:0000256" key="6">
    <source>
        <dbReference type="SAM" id="MobiDB-lite"/>
    </source>
</evidence>